<feature type="compositionally biased region" description="Low complexity" evidence="1">
    <location>
        <begin position="1"/>
        <end position="18"/>
    </location>
</feature>
<proteinExistence type="predicted"/>
<sequence>MSNFNTTNTTPRPRLSTSAAPLARTTTMLPATGTGLMGHNDHHHHLSKQERKALKHGHGVTGASMPLAGAAAGTGLGTAMRGATTSVVEHQPIVEREVVVERPVEVRREHHIQPVIHEREHRIQPTIKTQITTERRVLEQDRTTMLPPVVEKPLMGAALTGTTGLSAHQHQPLATTAGAHHGGGVGALEAERRLSTTAGATTLPGERYGTTGTTTTGHHHEQQHSTVGQKIKGTAKELAGTITRNPVKKEEGRMLKHGMADPAMAATHPTGTRI</sequence>
<dbReference type="RefSeq" id="XP_004353521.1">
    <property type="nucleotide sequence ID" value="XM_004353469.1"/>
</dbReference>
<keyword evidence="3" id="KW-1185">Reference proteome</keyword>
<evidence type="ECO:0000313" key="2">
    <source>
        <dbReference type="EMBL" id="ELR23993.1"/>
    </source>
</evidence>
<reference evidence="2 3" key="1">
    <citation type="journal article" date="2013" name="Genome Biol.">
        <title>Genome of Acanthamoeba castellanii highlights extensive lateral gene transfer and early evolution of tyrosine kinase signaling.</title>
        <authorList>
            <person name="Clarke M."/>
            <person name="Lohan A.J."/>
            <person name="Liu B."/>
            <person name="Lagkouvardos I."/>
            <person name="Roy S."/>
            <person name="Zafar N."/>
            <person name="Bertelli C."/>
            <person name="Schilde C."/>
            <person name="Kianianmomeni A."/>
            <person name="Burglin T.R."/>
            <person name="Frech C."/>
            <person name="Turcotte B."/>
            <person name="Kopec K.O."/>
            <person name="Synnott J.M."/>
            <person name="Choo C."/>
            <person name="Paponov I."/>
            <person name="Finkler A."/>
            <person name="Soon Heng Tan C."/>
            <person name="Hutchins A.P."/>
            <person name="Weinmeier T."/>
            <person name="Rattei T."/>
            <person name="Chu J.S."/>
            <person name="Gimenez G."/>
            <person name="Irimia M."/>
            <person name="Rigden D.J."/>
            <person name="Fitzpatrick D.A."/>
            <person name="Lorenzo-Morales J."/>
            <person name="Bateman A."/>
            <person name="Chiu C.H."/>
            <person name="Tang P."/>
            <person name="Hegemann P."/>
            <person name="Fromm H."/>
            <person name="Raoult D."/>
            <person name="Greub G."/>
            <person name="Miranda-Saavedra D."/>
            <person name="Chen N."/>
            <person name="Nash P."/>
            <person name="Ginger M.L."/>
            <person name="Horn M."/>
            <person name="Schaap P."/>
            <person name="Caler L."/>
            <person name="Loftus B."/>
        </authorList>
    </citation>
    <scope>NUCLEOTIDE SEQUENCE [LARGE SCALE GENOMIC DNA]</scope>
    <source>
        <strain evidence="2 3">Neff</strain>
    </source>
</reference>
<dbReference type="Proteomes" id="UP000011083">
    <property type="component" value="Unassembled WGS sequence"/>
</dbReference>
<dbReference type="AlphaFoldDB" id="L8HH21"/>
<dbReference type="KEGG" id="acan:ACA1_143730"/>
<name>L8HH21_ACACF</name>
<gene>
    <name evidence="2" type="ORF">ACA1_143730</name>
</gene>
<accession>L8HH21</accession>
<feature type="region of interest" description="Disordered" evidence="1">
    <location>
        <begin position="196"/>
        <end position="231"/>
    </location>
</feature>
<feature type="region of interest" description="Disordered" evidence="1">
    <location>
        <begin position="40"/>
        <end position="66"/>
    </location>
</feature>
<feature type="region of interest" description="Disordered" evidence="1">
    <location>
        <begin position="1"/>
        <end position="23"/>
    </location>
</feature>
<organism evidence="2 3">
    <name type="scientific">Acanthamoeba castellanii (strain ATCC 30010 / Neff)</name>
    <dbReference type="NCBI Taxonomy" id="1257118"/>
    <lineage>
        <taxon>Eukaryota</taxon>
        <taxon>Amoebozoa</taxon>
        <taxon>Discosea</taxon>
        <taxon>Longamoebia</taxon>
        <taxon>Centramoebida</taxon>
        <taxon>Acanthamoebidae</taxon>
        <taxon>Acanthamoeba</taxon>
    </lineage>
</organism>
<protein>
    <submittedName>
        <fullName evidence="2">Uncharacterized protein</fullName>
    </submittedName>
</protein>
<dbReference type="EMBL" id="KB007840">
    <property type="protein sequence ID" value="ELR23993.1"/>
    <property type="molecule type" value="Genomic_DNA"/>
</dbReference>
<dbReference type="GeneID" id="14924992"/>
<evidence type="ECO:0000256" key="1">
    <source>
        <dbReference type="SAM" id="MobiDB-lite"/>
    </source>
</evidence>
<dbReference type="VEuPathDB" id="AmoebaDB:ACA1_143730"/>
<evidence type="ECO:0000313" key="3">
    <source>
        <dbReference type="Proteomes" id="UP000011083"/>
    </source>
</evidence>